<feature type="signal peptide" evidence="1">
    <location>
        <begin position="1"/>
        <end position="25"/>
    </location>
</feature>
<dbReference type="InterPro" id="IPR032710">
    <property type="entry name" value="NTF2-like_dom_sf"/>
</dbReference>
<keyword evidence="3" id="KW-1185">Reference proteome</keyword>
<evidence type="ECO:0000256" key="1">
    <source>
        <dbReference type="SAM" id="SignalP"/>
    </source>
</evidence>
<dbReference type="SUPFAM" id="SSF54427">
    <property type="entry name" value="NTF2-like"/>
    <property type="match status" value="1"/>
</dbReference>
<protein>
    <submittedName>
        <fullName evidence="2">Ketosteroid isomerase-related protein</fullName>
    </submittedName>
</protein>
<sequence>MKNLKNQLFLPMMALILFVSHSMFGQGNVTLDFENSESALQLVKNYTQSLKEGNAAKMTKLLAKDVIVYGLGKGMDSLTVKEHKEYFTNSFDTYQHELSGELYLPVKVTENWNAGEWVLSWGTNTLTRKKNGKKSTVPYHSASLVEDGKIIRIYFYYDLLNILETQGYTIVSPGK</sequence>
<dbReference type="EMBL" id="OBEH01000005">
    <property type="protein sequence ID" value="SNZ01415.1"/>
    <property type="molecule type" value="Genomic_DNA"/>
</dbReference>
<proteinExistence type="predicted"/>
<dbReference type="RefSeq" id="WP_097046861.1">
    <property type="nucleotide sequence ID" value="NZ_OBEH01000005.1"/>
</dbReference>
<keyword evidence="1" id="KW-0732">Signal</keyword>
<reference evidence="3" key="1">
    <citation type="submission" date="2017-09" db="EMBL/GenBank/DDBJ databases">
        <authorList>
            <person name="Varghese N."/>
            <person name="Submissions S."/>
        </authorList>
    </citation>
    <scope>NUCLEOTIDE SEQUENCE [LARGE SCALE GENOMIC DNA]</scope>
    <source>
        <strain evidence="3">DSM 25885</strain>
    </source>
</reference>
<dbReference type="GO" id="GO:0016853">
    <property type="term" value="F:isomerase activity"/>
    <property type="evidence" value="ECO:0007669"/>
    <property type="project" value="UniProtKB-KW"/>
</dbReference>
<organism evidence="2 3">
    <name type="scientific">Flagellimonas pacifica</name>
    <dbReference type="NCBI Taxonomy" id="1247520"/>
    <lineage>
        <taxon>Bacteria</taxon>
        <taxon>Pseudomonadati</taxon>
        <taxon>Bacteroidota</taxon>
        <taxon>Flavobacteriia</taxon>
        <taxon>Flavobacteriales</taxon>
        <taxon>Flavobacteriaceae</taxon>
        <taxon>Flagellimonas</taxon>
    </lineage>
</organism>
<dbReference type="Proteomes" id="UP000219048">
    <property type="component" value="Unassembled WGS sequence"/>
</dbReference>
<gene>
    <name evidence="2" type="ORF">SAMN06265377_3253</name>
</gene>
<keyword evidence="2" id="KW-0413">Isomerase</keyword>
<dbReference type="AlphaFoldDB" id="A0A285MW47"/>
<dbReference type="OrthoDB" id="837671at2"/>
<evidence type="ECO:0000313" key="2">
    <source>
        <dbReference type="EMBL" id="SNZ01415.1"/>
    </source>
</evidence>
<accession>A0A285MW47</accession>
<evidence type="ECO:0000313" key="3">
    <source>
        <dbReference type="Proteomes" id="UP000219048"/>
    </source>
</evidence>
<name>A0A285MW47_9FLAO</name>
<feature type="chain" id="PRO_5012267372" evidence="1">
    <location>
        <begin position="26"/>
        <end position="175"/>
    </location>
</feature>
<dbReference type="Gene3D" id="3.10.450.50">
    <property type="match status" value="1"/>
</dbReference>